<feature type="non-terminal residue" evidence="1">
    <location>
        <position position="28"/>
    </location>
</feature>
<dbReference type="AlphaFoldDB" id="Q7R7P5"/>
<organism evidence="1 2">
    <name type="scientific">Plasmodium yoelii yoelii</name>
    <dbReference type="NCBI Taxonomy" id="73239"/>
    <lineage>
        <taxon>Eukaryota</taxon>
        <taxon>Sar</taxon>
        <taxon>Alveolata</taxon>
        <taxon>Apicomplexa</taxon>
        <taxon>Aconoidasida</taxon>
        <taxon>Haemosporida</taxon>
        <taxon>Plasmodiidae</taxon>
        <taxon>Plasmodium</taxon>
        <taxon>Plasmodium (Vinckeia)</taxon>
    </lineage>
</organism>
<accession>Q7R7P5</accession>
<evidence type="ECO:0000313" key="1">
    <source>
        <dbReference type="EMBL" id="EAA20025.1"/>
    </source>
</evidence>
<reference evidence="1 2" key="1">
    <citation type="journal article" date="2002" name="Nature">
        <title>Genome sequence and comparative analysis of the model rodent malaria parasite Plasmodium yoelii yoelii.</title>
        <authorList>
            <person name="Carlton J.M."/>
            <person name="Angiuoli S.V."/>
            <person name="Suh B.B."/>
            <person name="Kooij T.W."/>
            <person name="Pertea M."/>
            <person name="Silva J.C."/>
            <person name="Ermolaeva M.D."/>
            <person name="Allen J.E."/>
            <person name="Selengut J.D."/>
            <person name="Koo H.L."/>
            <person name="Peterson J.D."/>
            <person name="Pop M."/>
            <person name="Kosack D.S."/>
            <person name="Shumway M.F."/>
            <person name="Bidwell S.L."/>
            <person name="Shallom S.J."/>
            <person name="van Aken S.E."/>
            <person name="Riedmuller S.B."/>
            <person name="Feldblyum T.V."/>
            <person name="Cho J.K."/>
            <person name="Quackenbush J."/>
            <person name="Sedegah M."/>
            <person name="Shoaibi A."/>
            <person name="Cummings L.M."/>
            <person name="Florens L."/>
            <person name="Yates J.R."/>
            <person name="Raine J.D."/>
            <person name="Sinden R.E."/>
            <person name="Harris M.A."/>
            <person name="Cunningham D.A."/>
            <person name="Preiser P.R."/>
            <person name="Bergman L.W."/>
            <person name="Vaidya A.B."/>
            <person name="van Lin L.H."/>
            <person name="Janse C.J."/>
            <person name="Waters A.P."/>
            <person name="Smith H.O."/>
            <person name="White O.R."/>
            <person name="Salzberg S.L."/>
            <person name="Venter J.C."/>
            <person name="Fraser C.M."/>
            <person name="Hoffman S.L."/>
            <person name="Gardner M.J."/>
            <person name="Carucci D.J."/>
        </authorList>
    </citation>
    <scope>NUCLEOTIDE SEQUENCE [LARGE SCALE GENOMIC DNA]</scope>
    <source>
        <strain evidence="1 2">17XNL</strain>
    </source>
</reference>
<keyword evidence="2" id="KW-1185">Reference proteome</keyword>
<dbReference type="PaxDb" id="73239-Q7R7P5"/>
<evidence type="ECO:0000313" key="2">
    <source>
        <dbReference type="Proteomes" id="UP000008553"/>
    </source>
</evidence>
<name>Q7R7P5_PLAYO</name>
<protein>
    <submittedName>
        <fullName evidence="1">Uncharacterized protein</fullName>
    </submittedName>
</protein>
<gene>
    <name evidence="1" type="ORF">PY07537</name>
</gene>
<comment type="caution">
    <text evidence="1">The sequence shown here is derived from an EMBL/GenBank/DDBJ whole genome shotgun (WGS) entry which is preliminary data.</text>
</comment>
<dbReference type="InParanoid" id="Q7R7P5"/>
<dbReference type="EMBL" id="AABL01002794">
    <property type="protein sequence ID" value="EAA20025.1"/>
    <property type="molecule type" value="Genomic_DNA"/>
</dbReference>
<proteinExistence type="predicted"/>
<sequence>MLRNCLFRSNLGSQFLHNFYIVFMLWVR</sequence>
<dbReference type="Proteomes" id="UP000008553">
    <property type="component" value="Unassembled WGS sequence"/>
</dbReference>